<dbReference type="InterPro" id="IPR043129">
    <property type="entry name" value="ATPase_NBD"/>
</dbReference>
<evidence type="ECO:0000313" key="2">
    <source>
        <dbReference type="EMBL" id="OGL86980.1"/>
    </source>
</evidence>
<dbReference type="AlphaFoldDB" id="A0A1F7V900"/>
<name>A0A1F7V900_9BACT</name>
<feature type="domain" description="Gcp-like" evidence="1">
    <location>
        <begin position="49"/>
        <end position="101"/>
    </location>
</feature>
<dbReference type="Pfam" id="PF00814">
    <property type="entry name" value="TsaD"/>
    <property type="match status" value="1"/>
</dbReference>
<dbReference type="EMBL" id="MGEQ01000003">
    <property type="protein sequence ID" value="OGL86980.1"/>
    <property type="molecule type" value="Genomic_DNA"/>
</dbReference>
<gene>
    <name evidence="2" type="ORF">A3I41_03435</name>
</gene>
<sequence>MDLFLCAQDIQFITFGLVSHPTPTLPSGRGGGLRIEKTFEVPPEKYLASFDAFLREQQVLPEHISRLLVVNGPGSFTASRVSVVIANTFAFVRKIPVIPVENPDRLPIEKLLPILQTLPEHIFVTPAYDRPPNIT</sequence>
<dbReference type="InterPro" id="IPR000905">
    <property type="entry name" value="Gcp-like_dom"/>
</dbReference>
<evidence type="ECO:0000259" key="1">
    <source>
        <dbReference type="Pfam" id="PF00814"/>
    </source>
</evidence>
<comment type="caution">
    <text evidence="2">The sequence shown here is derived from an EMBL/GenBank/DDBJ whole genome shotgun (WGS) entry which is preliminary data.</text>
</comment>
<evidence type="ECO:0000313" key="3">
    <source>
        <dbReference type="Proteomes" id="UP000176593"/>
    </source>
</evidence>
<accession>A0A1F7V900</accession>
<dbReference type="Proteomes" id="UP000176593">
    <property type="component" value="Unassembled WGS sequence"/>
</dbReference>
<proteinExistence type="predicted"/>
<protein>
    <recommendedName>
        <fullName evidence="1">Gcp-like domain-containing protein</fullName>
    </recommendedName>
</protein>
<dbReference type="Gene3D" id="3.30.420.40">
    <property type="match status" value="1"/>
</dbReference>
<dbReference type="SUPFAM" id="SSF53067">
    <property type="entry name" value="Actin-like ATPase domain"/>
    <property type="match status" value="1"/>
</dbReference>
<organism evidence="2 3">
    <name type="scientific">Candidatus Uhrbacteria bacterium RIFCSPLOWO2_02_FULL_48_18</name>
    <dbReference type="NCBI Taxonomy" id="1802408"/>
    <lineage>
        <taxon>Bacteria</taxon>
        <taxon>Candidatus Uhriibacteriota</taxon>
    </lineage>
</organism>
<reference evidence="2 3" key="1">
    <citation type="journal article" date="2016" name="Nat. Commun.">
        <title>Thousands of microbial genomes shed light on interconnected biogeochemical processes in an aquifer system.</title>
        <authorList>
            <person name="Anantharaman K."/>
            <person name="Brown C.T."/>
            <person name="Hug L.A."/>
            <person name="Sharon I."/>
            <person name="Castelle C.J."/>
            <person name="Probst A.J."/>
            <person name="Thomas B.C."/>
            <person name="Singh A."/>
            <person name="Wilkins M.J."/>
            <person name="Karaoz U."/>
            <person name="Brodie E.L."/>
            <person name="Williams K.H."/>
            <person name="Hubbard S.S."/>
            <person name="Banfield J.F."/>
        </authorList>
    </citation>
    <scope>NUCLEOTIDE SEQUENCE [LARGE SCALE GENOMIC DNA]</scope>
</reference>